<dbReference type="RefSeq" id="WP_098228004.1">
    <property type="nucleotide sequence ID" value="NZ_NUBY01000280.1"/>
</dbReference>
<evidence type="ECO:0000256" key="1">
    <source>
        <dbReference type="SAM" id="SignalP"/>
    </source>
</evidence>
<feature type="chain" id="PRO_5012473368" evidence="1">
    <location>
        <begin position="30"/>
        <end position="327"/>
    </location>
</feature>
<comment type="caution">
    <text evidence="2">The sequence shown here is derived from an EMBL/GenBank/DDBJ whole genome shotgun (WGS) entry which is preliminary data.</text>
</comment>
<protein>
    <submittedName>
        <fullName evidence="2">Uncharacterized protein</fullName>
    </submittedName>
</protein>
<organism evidence="2 3">
    <name type="scientific">Bacillus toyonensis</name>
    <dbReference type="NCBI Taxonomy" id="155322"/>
    <lineage>
        <taxon>Bacteria</taxon>
        <taxon>Bacillati</taxon>
        <taxon>Bacillota</taxon>
        <taxon>Bacilli</taxon>
        <taxon>Bacillales</taxon>
        <taxon>Bacillaceae</taxon>
        <taxon>Bacillus</taxon>
        <taxon>Bacillus cereus group</taxon>
    </lineage>
</organism>
<feature type="signal peptide" evidence="1">
    <location>
        <begin position="1"/>
        <end position="29"/>
    </location>
</feature>
<evidence type="ECO:0000313" key="2">
    <source>
        <dbReference type="EMBL" id="PEP89081.1"/>
    </source>
</evidence>
<sequence>MKAYKKIIKIAPVAVLSTTILLSPTSILAAENAQTAKIQTNIQKDSVAPQERVLQGYLFKNGVQTPIYKGGVQTRAAQLNEAPYPELPSNPNDPYPEKGSVASENGNVGSTLYFSTFEGTANVYIEKVSDSQINIGCYNPNTLERSTTTSLTKGQNDQMDKRFQIYQSFFNGTTVKRETAFEKIASALQNKTDGYQFSQGVSSGLSKTDAIGFSFTMGWKWSITAGGGAVVPASMTEEFSASLTSTYTHTIAVTSQTTNTQTITHPKPADTYKHDKYRAVVYQLNSIYTIVPGDELSKVLTSGIAVLSQKSFKYSDSDIYLAVTPGS</sequence>
<dbReference type="AlphaFoldDB" id="A0A2A8H7X4"/>
<evidence type="ECO:0000313" key="3">
    <source>
        <dbReference type="Proteomes" id="UP000220841"/>
    </source>
</evidence>
<reference evidence="2 3" key="1">
    <citation type="submission" date="2017-09" db="EMBL/GenBank/DDBJ databases">
        <title>Large-scale bioinformatics analysis of Bacillus genomes uncovers conserved roles of natural products in bacterial physiology.</title>
        <authorList>
            <consortium name="Agbiome Team Llc"/>
            <person name="Bleich R.M."/>
            <person name="Grubbs K.J."/>
            <person name="Santa Maria K.C."/>
            <person name="Allen S.E."/>
            <person name="Farag S."/>
            <person name="Shank E.A."/>
            <person name="Bowers A."/>
        </authorList>
    </citation>
    <scope>NUCLEOTIDE SEQUENCE [LARGE SCALE GENOMIC DNA]</scope>
    <source>
        <strain evidence="2 3">AFS021349</strain>
    </source>
</reference>
<keyword evidence="1" id="KW-0732">Signal</keyword>
<name>A0A2A8H7X4_9BACI</name>
<dbReference type="EMBL" id="NUBY01000280">
    <property type="protein sequence ID" value="PEP89081.1"/>
    <property type="molecule type" value="Genomic_DNA"/>
</dbReference>
<proteinExistence type="predicted"/>
<dbReference type="Proteomes" id="UP000220841">
    <property type="component" value="Unassembled WGS sequence"/>
</dbReference>
<gene>
    <name evidence="2" type="ORF">CN585_28830</name>
</gene>
<accession>A0A2A8H7X4</accession>